<dbReference type="EMBL" id="BOPB01000002">
    <property type="protein sequence ID" value="GIJ19802.1"/>
    <property type="molecule type" value="Genomic_DNA"/>
</dbReference>
<accession>A0ABQ4IPE8</accession>
<dbReference type="Pfam" id="PF13310">
    <property type="entry name" value="Virulence_RhuM"/>
    <property type="match status" value="1"/>
</dbReference>
<evidence type="ECO:0000313" key="2">
    <source>
        <dbReference type="EMBL" id="GIJ19802.1"/>
    </source>
</evidence>
<evidence type="ECO:0000259" key="1">
    <source>
        <dbReference type="SMART" id="SM01040"/>
    </source>
</evidence>
<organism evidence="2 3">
    <name type="scientific">Micromonospora lutea</name>
    <dbReference type="NCBI Taxonomy" id="419825"/>
    <lineage>
        <taxon>Bacteria</taxon>
        <taxon>Bacillati</taxon>
        <taxon>Actinomycetota</taxon>
        <taxon>Actinomycetes</taxon>
        <taxon>Micromonosporales</taxon>
        <taxon>Micromonosporaceae</taxon>
        <taxon>Micromonospora</taxon>
    </lineage>
</organism>
<feature type="domain" description="Bro-N" evidence="1">
    <location>
        <begin position="23"/>
        <end position="118"/>
    </location>
</feature>
<protein>
    <submittedName>
        <fullName evidence="2">DNA-binding protein</fullName>
    </submittedName>
</protein>
<proteinExistence type="predicted"/>
<dbReference type="PANTHER" id="PTHR35810">
    <property type="entry name" value="CYTOPLASMIC PROTEIN-RELATED"/>
    <property type="match status" value="1"/>
</dbReference>
<name>A0ABQ4IPE8_9ACTN</name>
<dbReference type="GO" id="GO:0003677">
    <property type="term" value="F:DNA binding"/>
    <property type="evidence" value="ECO:0007669"/>
    <property type="project" value="UniProtKB-KW"/>
</dbReference>
<evidence type="ECO:0000313" key="3">
    <source>
        <dbReference type="Proteomes" id="UP000643165"/>
    </source>
</evidence>
<dbReference type="Proteomes" id="UP000643165">
    <property type="component" value="Unassembled WGS sequence"/>
</dbReference>
<keyword evidence="3" id="KW-1185">Reference proteome</keyword>
<keyword evidence="2" id="KW-0238">DNA-binding</keyword>
<comment type="caution">
    <text evidence="2">The sequence shown here is derived from an EMBL/GenBank/DDBJ whole genome shotgun (WGS) entry which is preliminary data.</text>
</comment>
<sequence>MLVTDSTSEMILYRTGDGRTQIQLRAVDGTVWLTQADIATLFDTTPQNITQHIRTIYADGEHQEERTCKQLLQVRQEGSRQVRRTVQAYNLDMILAVGYRVRSPRAVQFRQWATTVLREYLVKGFALNDERLKEPGGHDYFDELLARIRDIRASEKRFYQKVRDVFAQTSVDYDGSSEMARRFFATIQNKLVYAVTGRTAAELIVMRADAEAPNMGLTNWAGARVRKSDVTISKNYLNAEEIDELNRLTTMFLDYAEDRTRRRQQIRMAEWVTQTDRFLDFNERQVLNNAGRVSQADMQRIAHERFDAFDDQRRARELAEADREAAEEFAALEAEARRLLEPGEADHVDDWKP</sequence>
<dbReference type="InterPro" id="IPR011204">
    <property type="entry name" value="Virulence_RhuM-like"/>
</dbReference>
<gene>
    <name evidence="2" type="ORF">Vlu01_04260</name>
</gene>
<dbReference type="InterPro" id="IPR003497">
    <property type="entry name" value="BRO_N_domain"/>
</dbReference>
<dbReference type="SMART" id="SM01040">
    <property type="entry name" value="Bro-N"/>
    <property type="match status" value="1"/>
</dbReference>
<dbReference type="PANTHER" id="PTHR35810:SF1">
    <property type="entry name" value="CYTOPLASMIC PROTEIN"/>
    <property type="match status" value="1"/>
</dbReference>
<reference evidence="2 3" key="1">
    <citation type="submission" date="2021-01" db="EMBL/GenBank/DDBJ databases">
        <title>Whole genome shotgun sequence of Verrucosispora lutea NBRC 106530.</title>
        <authorList>
            <person name="Komaki H."/>
            <person name="Tamura T."/>
        </authorList>
    </citation>
    <scope>NUCLEOTIDE SEQUENCE [LARGE SCALE GENOMIC DNA]</scope>
    <source>
        <strain evidence="2 3">NBRC 106530</strain>
    </source>
</reference>
<dbReference type="PIRSF" id="PIRSF015268">
    <property type="entry name" value="Virulence_RhuM"/>
    <property type="match status" value="1"/>
</dbReference>